<evidence type="ECO:0000313" key="2">
    <source>
        <dbReference type="Proteomes" id="UP001186944"/>
    </source>
</evidence>
<dbReference type="EMBL" id="VSWD01000009">
    <property type="protein sequence ID" value="KAK3092992.1"/>
    <property type="molecule type" value="Genomic_DNA"/>
</dbReference>
<keyword evidence="2" id="KW-1185">Reference proteome</keyword>
<gene>
    <name evidence="1" type="ORF">FSP39_009758</name>
</gene>
<feature type="non-terminal residue" evidence="1">
    <location>
        <position position="1"/>
    </location>
</feature>
<dbReference type="Proteomes" id="UP001186944">
    <property type="component" value="Unassembled WGS sequence"/>
</dbReference>
<dbReference type="AlphaFoldDB" id="A0AA88XW69"/>
<name>A0AA88XW69_PINIB</name>
<dbReference type="PANTHER" id="PTHR36981">
    <property type="entry name" value="ZGC:195170"/>
    <property type="match status" value="1"/>
</dbReference>
<accession>A0AA88XW69</accession>
<reference evidence="1" key="1">
    <citation type="submission" date="2019-08" db="EMBL/GenBank/DDBJ databases">
        <title>The improved chromosome-level genome for the pearl oyster Pinctada fucata martensii using PacBio sequencing and Hi-C.</title>
        <authorList>
            <person name="Zheng Z."/>
        </authorList>
    </citation>
    <scope>NUCLEOTIDE SEQUENCE</scope>
    <source>
        <strain evidence="1">ZZ-2019</strain>
        <tissue evidence="1">Adductor muscle</tissue>
    </source>
</reference>
<protein>
    <submittedName>
        <fullName evidence="1">Uncharacterized protein</fullName>
    </submittedName>
</protein>
<evidence type="ECO:0000313" key="1">
    <source>
        <dbReference type="EMBL" id="KAK3092992.1"/>
    </source>
</evidence>
<sequence length="79" mass="8989">CKCSCCENMPSTKENLCCREIQKVVDEIEEEKRITSSSDIQCITLHPGFSSVCLDRHVLKAAYHAYRQDYGSNMPDSNE</sequence>
<proteinExistence type="predicted"/>
<comment type="caution">
    <text evidence="1">The sequence shown here is derived from an EMBL/GenBank/DDBJ whole genome shotgun (WGS) entry which is preliminary data.</text>
</comment>
<dbReference type="PANTHER" id="PTHR36981:SF1">
    <property type="entry name" value="P2X PURINORECEPTOR 7 INTRACELLULAR DOMAIN-CONTAINING PROTEIN"/>
    <property type="match status" value="1"/>
</dbReference>
<organism evidence="1 2">
    <name type="scientific">Pinctada imbricata</name>
    <name type="common">Atlantic pearl-oyster</name>
    <name type="synonym">Pinctada martensii</name>
    <dbReference type="NCBI Taxonomy" id="66713"/>
    <lineage>
        <taxon>Eukaryota</taxon>
        <taxon>Metazoa</taxon>
        <taxon>Spiralia</taxon>
        <taxon>Lophotrochozoa</taxon>
        <taxon>Mollusca</taxon>
        <taxon>Bivalvia</taxon>
        <taxon>Autobranchia</taxon>
        <taxon>Pteriomorphia</taxon>
        <taxon>Pterioida</taxon>
        <taxon>Pterioidea</taxon>
        <taxon>Pteriidae</taxon>
        <taxon>Pinctada</taxon>
    </lineage>
</organism>